<dbReference type="GO" id="GO:0031419">
    <property type="term" value="F:cobalamin binding"/>
    <property type="evidence" value="ECO:0007669"/>
    <property type="project" value="InterPro"/>
</dbReference>
<evidence type="ECO:0000256" key="2">
    <source>
        <dbReference type="ARBA" id="ARBA00022691"/>
    </source>
</evidence>
<name>E1JT35_SOLFR</name>
<dbReference type="SFLD" id="SFLDG01123">
    <property type="entry name" value="methyltransferase_(Class_B)"/>
    <property type="match status" value="1"/>
</dbReference>
<dbReference type="InterPro" id="IPR013785">
    <property type="entry name" value="Aldolase_TIM"/>
</dbReference>
<keyword evidence="3" id="KW-0479">Metal-binding</keyword>
<dbReference type="InterPro" id="IPR034466">
    <property type="entry name" value="Methyltransferase_Class_B"/>
</dbReference>
<dbReference type="PANTHER" id="PTHR43409:SF16">
    <property type="entry name" value="SLR0320 PROTEIN"/>
    <property type="match status" value="1"/>
</dbReference>
<dbReference type="GO" id="GO:0005829">
    <property type="term" value="C:cytosol"/>
    <property type="evidence" value="ECO:0007669"/>
    <property type="project" value="TreeGrafter"/>
</dbReference>
<dbReference type="Proteomes" id="UP000006250">
    <property type="component" value="Unassembled WGS sequence"/>
</dbReference>
<dbReference type="GO" id="GO:0046872">
    <property type="term" value="F:metal ion binding"/>
    <property type="evidence" value="ECO:0007669"/>
    <property type="project" value="UniProtKB-KW"/>
</dbReference>
<dbReference type="RefSeq" id="WP_005991273.1">
    <property type="nucleotide sequence ID" value="NZ_AECZ01000003.1"/>
</dbReference>
<dbReference type="Pfam" id="PF04055">
    <property type="entry name" value="Radical_SAM"/>
    <property type="match status" value="1"/>
</dbReference>
<evidence type="ECO:0000313" key="9">
    <source>
        <dbReference type="Proteomes" id="UP000006250"/>
    </source>
</evidence>
<dbReference type="eggNOG" id="COG1032">
    <property type="taxonomic scope" value="Bacteria"/>
</dbReference>
<dbReference type="SFLD" id="SFLDS00029">
    <property type="entry name" value="Radical_SAM"/>
    <property type="match status" value="1"/>
</dbReference>
<keyword evidence="4" id="KW-0408">Iron</keyword>
<feature type="domain" description="B12-binding" evidence="6">
    <location>
        <begin position="30"/>
        <end position="164"/>
    </location>
</feature>
<dbReference type="GO" id="GO:0051539">
    <property type="term" value="F:4 iron, 4 sulfur cluster binding"/>
    <property type="evidence" value="ECO:0007669"/>
    <property type="project" value="UniProtKB-KW"/>
</dbReference>
<dbReference type="InterPro" id="IPR007197">
    <property type="entry name" value="rSAM"/>
</dbReference>
<dbReference type="Gene3D" id="3.20.20.70">
    <property type="entry name" value="Aldolase class I"/>
    <property type="match status" value="1"/>
</dbReference>
<dbReference type="InterPro" id="IPR051198">
    <property type="entry name" value="BchE-like"/>
</dbReference>
<keyword evidence="5" id="KW-0411">Iron-sulfur</keyword>
<evidence type="ECO:0000259" key="7">
    <source>
        <dbReference type="PROSITE" id="PS51918"/>
    </source>
</evidence>
<dbReference type="SUPFAM" id="SSF102114">
    <property type="entry name" value="Radical SAM enzymes"/>
    <property type="match status" value="1"/>
</dbReference>
<gene>
    <name evidence="8" type="ORF">DesfrDRAFT_0774</name>
</gene>
<comment type="cofactor">
    <cofactor evidence="1">
        <name>[4Fe-4S] cluster</name>
        <dbReference type="ChEBI" id="CHEBI:49883"/>
    </cofactor>
</comment>
<dbReference type="EMBL" id="AECZ01000003">
    <property type="protein sequence ID" value="EFL52668.1"/>
    <property type="molecule type" value="Genomic_DNA"/>
</dbReference>
<dbReference type="Gene3D" id="3.40.50.280">
    <property type="entry name" value="Cobalamin-binding domain"/>
    <property type="match status" value="1"/>
</dbReference>
<feature type="domain" description="Radical SAM core" evidence="7">
    <location>
        <begin position="210"/>
        <end position="445"/>
    </location>
</feature>
<keyword evidence="2" id="KW-0949">S-adenosyl-L-methionine</keyword>
<dbReference type="STRING" id="596151.DesfrDRAFT_0774"/>
<dbReference type="PROSITE" id="PS51332">
    <property type="entry name" value="B12_BINDING"/>
    <property type="match status" value="1"/>
</dbReference>
<organism evidence="8 9">
    <name type="scientific">Solidesulfovibrio fructosivorans JJ]</name>
    <dbReference type="NCBI Taxonomy" id="596151"/>
    <lineage>
        <taxon>Bacteria</taxon>
        <taxon>Pseudomonadati</taxon>
        <taxon>Thermodesulfobacteriota</taxon>
        <taxon>Desulfovibrionia</taxon>
        <taxon>Desulfovibrionales</taxon>
        <taxon>Desulfovibrionaceae</taxon>
        <taxon>Solidesulfovibrio</taxon>
    </lineage>
</organism>
<dbReference type="AlphaFoldDB" id="E1JT35"/>
<dbReference type="OrthoDB" id="9804952at2"/>
<proteinExistence type="predicted"/>
<evidence type="ECO:0000259" key="6">
    <source>
        <dbReference type="PROSITE" id="PS51332"/>
    </source>
</evidence>
<dbReference type="InterPro" id="IPR006638">
    <property type="entry name" value="Elp3/MiaA/NifB-like_rSAM"/>
</dbReference>
<protein>
    <submittedName>
        <fullName evidence="8">Radical SAM domain protein</fullName>
    </submittedName>
</protein>
<dbReference type="PANTHER" id="PTHR43409">
    <property type="entry name" value="ANAEROBIC MAGNESIUM-PROTOPORPHYRIN IX MONOMETHYL ESTER CYCLASE-RELATED"/>
    <property type="match status" value="1"/>
</dbReference>
<evidence type="ECO:0000256" key="1">
    <source>
        <dbReference type="ARBA" id="ARBA00001966"/>
    </source>
</evidence>
<reference evidence="8 9" key="1">
    <citation type="submission" date="2010-08" db="EMBL/GenBank/DDBJ databases">
        <title>The draft genome of Desulfovibrio fructosovorans JJ.</title>
        <authorList>
            <consortium name="US DOE Joint Genome Institute (JGI-PGF)"/>
            <person name="Lucas S."/>
            <person name="Copeland A."/>
            <person name="Lapidus A."/>
            <person name="Cheng J.-F."/>
            <person name="Bruce D."/>
            <person name="Goodwin L."/>
            <person name="Pitluck S."/>
            <person name="Land M.L."/>
            <person name="Hauser L."/>
            <person name="Chang Y.-J."/>
            <person name="Jeffries C."/>
            <person name="Wall J.D."/>
            <person name="Stahl D.A."/>
            <person name="Arkin A.P."/>
            <person name="Dehal P."/>
            <person name="Stolyar S.M."/>
            <person name="Hazen T.C."/>
            <person name="Woyke T.J."/>
        </authorList>
    </citation>
    <scope>NUCLEOTIDE SEQUENCE [LARGE SCALE GENOMIC DNA]</scope>
    <source>
        <strain evidence="8 9">JJ</strain>
    </source>
</reference>
<dbReference type="InterPro" id="IPR058240">
    <property type="entry name" value="rSAM_sf"/>
</dbReference>
<evidence type="ECO:0000256" key="3">
    <source>
        <dbReference type="ARBA" id="ARBA00022723"/>
    </source>
</evidence>
<evidence type="ECO:0000256" key="4">
    <source>
        <dbReference type="ARBA" id="ARBA00023004"/>
    </source>
</evidence>
<evidence type="ECO:0000313" key="8">
    <source>
        <dbReference type="EMBL" id="EFL52668.1"/>
    </source>
</evidence>
<comment type="caution">
    <text evidence="8">The sequence shown here is derived from an EMBL/GenBank/DDBJ whole genome shotgun (WGS) entry which is preliminary data.</text>
</comment>
<dbReference type="InterPro" id="IPR006158">
    <property type="entry name" value="Cobalamin-bd"/>
</dbReference>
<dbReference type="CDD" id="cd01335">
    <property type="entry name" value="Radical_SAM"/>
    <property type="match status" value="1"/>
</dbReference>
<dbReference type="GO" id="GO:0003824">
    <property type="term" value="F:catalytic activity"/>
    <property type="evidence" value="ECO:0007669"/>
    <property type="project" value="InterPro"/>
</dbReference>
<dbReference type="SMART" id="SM00729">
    <property type="entry name" value="Elp3"/>
    <property type="match status" value="1"/>
</dbReference>
<dbReference type="SFLD" id="SFLDG01082">
    <property type="entry name" value="B12-binding_domain_containing"/>
    <property type="match status" value="1"/>
</dbReference>
<sequence length="495" mass="55021">MNVLFANLAGVKVDPDGKVRHFIKAGSRWPMTIGYAKSVDYYPFPFWLAYALALCKRDTKASCSGLDGVVMDFTDAEMLVEVKRRKPDLIVTELAALTLADDLLFLERLKRETGCRVLVAGNHATVAAEALLAENPCLDFAAIGEYEMTVKDVIEALMAGRGDLSDIQGLVCRKDGHVVNTGRRELLADLDSLPFPDREDFPATIYPDFTLYSPCINIVSSRGCPCGCVYCQERHIMYASPRYRARDPQKVAEEMEYCIKRFGAKQFYFDDQSFVVKKSHVLGICAAIKERGLKIPWTVMGDAMFVDRETLFAMADAGCIGMKFGVESADPGILKAIGKPLDLDKCRQVVKWCRECGIRTHATFCLGLPGETEETIKKSLAFMEELDADTAQVSKAVPYPGTPMYAWASEQGYLVAKDLTSFDGMGSCVVGYPDLPAAEIDRWYAIFSRRVAKKKLLKYLSEPGQSLSILMEMGRRKGVASVLKSAWTFVTRAFR</sequence>
<keyword evidence="9" id="KW-1185">Reference proteome</keyword>
<dbReference type="PROSITE" id="PS51918">
    <property type="entry name" value="RADICAL_SAM"/>
    <property type="match status" value="1"/>
</dbReference>
<accession>E1JT35</accession>
<evidence type="ECO:0000256" key="5">
    <source>
        <dbReference type="ARBA" id="ARBA00023014"/>
    </source>
</evidence>